<feature type="region of interest" description="Disordered" evidence="14">
    <location>
        <begin position="386"/>
        <end position="446"/>
    </location>
</feature>
<dbReference type="InterPro" id="IPR036028">
    <property type="entry name" value="SH3-like_dom_sf"/>
</dbReference>
<protein>
    <recommendedName>
        <fullName evidence="11">Peroxisomal membrane protein PEX13</fullName>
    </recommendedName>
    <alternativeName>
        <fullName evidence="10">Peroxin-13</fullName>
    </alternativeName>
</protein>
<gene>
    <name evidence="18" type="primary">LOC108631059</name>
</gene>
<evidence type="ECO:0000259" key="16">
    <source>
        <dbReference type="PROSITE" id="PS50002"/>
    </source>
</evidence>
<keyword evidence="5" id="KW-0653">Protein transport</keyword>
<keyword evidence="8 15" id="KW-0472">Membrane</keyword>
<dbReference type="RefSeq" id="XP_017890245.1">
    <property type="nucleotide sequence ID" value="XM_018034756.2"/>
</dbReference>
<dbReference type="Pfam" id="PF04088">
    <property type="entry name" value="Peroxin-13_N"/>
    <property type="match status" value="1"/>
</dbReference>
<dbReference type="PROSITE" id="PS50002">
    <property type="entry name" value="SH3"/>
    <property type="match status" value="1"/>
</dbReference>
<dbReference type="PANTHER" id="PTHR19332">
    <property type="entry name" value="PEROXISOMAL MEMBRANE PROTEIN PEX13"/>
    <property type="match status" value="1"/>
</dbReference>
<dbReference type="KEGG" id="ccal:108631059"/>
<evidence type="ECO:0000256" key="14">
    <source>
        <dbReference type="SAM" id="MobiDB-lite"/>
    </source>
</evidence>
<accession>A0AAJ7JCM5</accession>
<dbReference type="Gene3D" id="2.30.30.40">
    <property type="entry name" value="SH3 Domains"/>
    <property type="match status" value="1"/>
</dbReference>
<evidence type="ECO:0000256" key="13">
    <source>
        <dbReference type="PROSITE-ProRule" id="PRU00192"/>
    </source>
</evidence>
<feature type="compositionally biased region" description="Polar residues" evidence="14">
    <location>
        <begin position="409"/>
        <end position="425"/>
    </location>
</feature>
<feature type="compositionally biased region" description="Pro residues" evidence="14">
    <location>
        <begin position="69"/>
        <end position="78"/>
    </location>
</feature>
<dbReference type="GO" id="GO:0005778">
    <property type="term" value="C:peroxisomal membrane"/>
    <property type="evidence" value="ECO:0007669"/>
    <property type="project" value="UniProtKB-SubCell"/>
</dbReference>
<evidence type="ECO:0000256" key="11">
    <source>
        <dbReference type="ARBA" id="ARBA00034535"/>
    </source>
</evidence>
<organism evidence="17 18">
    <name type="scientific">Ceratina calcarata</name>
    <dbReference type="NCBI Taxonomy" id="156304"/>
    <lineage>
        <taxon>Eukaryota</taxon>
        <taxon>Metazoa</taxon>
        <taxon>Ecdysozoa</taxon>
        <taxon>Arthropoda</taxon>
        <taxon>Hexapoda</taxon>
        <taxon>Insecta</taxon>
        <taxon>Pterygota</taxon>
        <taxon>Neoptera</taxon>
        <taxon>Endopterygota</taxon>
        <taxon>Hymenoptera</taxon>
        <taxon>Apocrita</taxon>
        <taxon>Aculeata</taxon>
        <taxon>Apoidea</taxon>
        <taxon>Anthophila</taxon>
        <taxon>Apidae</taxon>
        <taxon>Ceratina</taxon>
        <taxon>Zadontomerus</taxon>
    </lineage>
</organism>
<dbReference type="InterPro" id="IPR007223">
    <property type="entry name" value="Peroxin-13_N"/>
</dbReference>
<dbReference type="GO" id="GO:1990429">
    <property type="term" value="C:peroxisomal importomer complex"/>
    <property type="evidence" value="ECO:0007669"/>
    <property type="project" value="TreeGrafter"/>
</dbReference>
<keyword evidence="17" id="KW-1185">Reference proteome</keyword>
<evidence type="ECO:0000256" key="15">
    <source>
        <dbReference type="SAM" id="Phobius"/>
    </source>
</evidence>
<dbReference type="SUPFAM" id="SSF50044">
    <property type="entry name" value="SH3-domain"/>
    <property type="match status" value="1"/>
</dbReference>
<proteinExistence type="inferred from homology"/>
<evidence type="ECO:0000256" key="9">
    <source>
        <dbReference type="ARBA" id="ARBA00023140"/>
    </source>
</evidence>
<evidence type="ECO:0000256" key="8">
    <source>
        <dbReference type="ARBA" id="ARBA00023136"/>
    </source>
</evidence>
<keyword evidence="3" id="KW-0813">Transport</keyword>
<sequence length="446" mass="48513">MALERTNGNSSGNYLRNVPNINQLTSDSFANDEKDGGRTGNTSSSSSPSIPNGPPTTPYPSIAYQSGQNPPPPVPPRQPALQNNYWGYNSSWSGPNHYGGYGGGFGHGSQYRGFGGSGGYSSWYSPPYLGYNGNNNNYGPLSTHSGNAENRFFHYIEANVRPTFQSIETVVHTFSSMTMLLESTYLALTNSFRAILSVAESVGKLRSTINQLFSTFAMIRFVKWLYRKIVRTAGLGSQGSRRFDSTDEELWEKSLAKMGNDRNAKNSSFWSGLLTFTVFIAIPYMIHKIASSVRAAEAEAEAGSVVADPKTWYESEEPTHVATVLYDFAAVNNDELSVKAGQKICLAPKSLQPKQTPGWCRATDNTNVGLVPYNYIKILGQLKRVKRSDDDATAGSPAAAAARDEAKSRTNGNPSSKQQQDSKTGLETGETDDRSSDRSSSEKGGK</sequence>
<keyword evidence="4 15" id="KW-0812">Transmembrane</keyword>
<comment type="similarity">
    <text evidence="1">Belongs to the peroxin-13 family.</text>
</comment>
<evidence type="ECO:0000313" key="18">
    <source>
        <dbReference type="RefSeq" id="XP_017890245.1"/>
    </source>
</evidence>
<dbReference type="GO" id="GO:0016560">
    <property type="term" value="P:protein import into peroxisome matrix, docking"/>
    <property type="evidence" value="ECO:0007669"/>
    <property type="project" value="InterPro"/>
</dbReference>
<evidence type="ECO:0000256" key="10">
    <source>
        <dbReference type="ARBA" id="ARBA00029693"/>
    </source>
</evidence>
<dbReference type="InterPro" id="IPR001452">
    <property type="entry name" value="SH3_domain"/>
</dbReference>
<evidence type="ECO:0000256" key="2">
    <source>
        <dbReference type="ARBA" id="ARBA00022443"/>
    </source>
</evidence>
<evidence type="ECO:0000256" key="7">
    <source>
        <dbReference type="ARBA" id="ARBA00023010"/>
    </source>
</evidence>
<keyword evidence="7" id="KW-0811">Translocation</keyword>
<feature type="compositionally biased region" description="Basic and acidic residues" evidence="14">
    <location>
        <begin position="431"/>
        <end position="446"/>
    </location>
</feature>
<dbReference type="CTD" id="5194"/>
<dbReference type="Pfam" id="PF14604">
    <property type="entry name" value="SH3_9"/>
    <property type="match status" value="1"/>
</dbReference>
<reference evidence="18" key="1">
    <citation type="submission" date="2025-08" db="UniProtKB">
        <authorList>
            <consortium name="RefSeq"/>
        </authorList>
    </citation>
    <scope>IDENTIFICATION</scope>
    <source>
        <tissue evidence="18">Whole body</tissue>
    </source>
</reference>
<evidence type="ECO:0000313" key="17">
    <source>
        <dbReference type="Proteomes" id="UP000694925"/>
    </source>
</evidence>
<feature type="compositionally biased region" description="Polar residues" evidence="14">
    <location>
        <begin position="1"/>
        <end position="29"/>
    </location>
</feature>
<dbReference type="PANTHER" id="PTHR19332:SF1">
    <property type="entry name" value="PEROXISOMAL MEMBRANE PROTEIN PEX13"/>
    <property type="match status" value="1"/>
</dbReference>
<dbReference type="CDD" id="cd11864">
    <property type="entry name" value="SH3_PEX13_eumet"/>
    <property type="match status" value="1"/>
</dbReference>
<evidence type="ECO:0000256" key="1">
    <source>
        <dbReference type="ARBA" id="ARBA00006033"/>
    </source>
</evidence>
<dbReference type="InterPro" id="IPR035463">
    <property type="entry name" value="Pex13"/>
</dbReference>
<evidence type="ECO:0000256" key="6">
    <source>
        <dbReference type="ARBA" id="ARBA00022989"/>
    </source>
</evidence>
<name>A0AAJ7JCM5_9HYME</name>
<feature type="domain" description="SH3" evidence="16">
    <location>
        <begin position="317"/>
        <end position="381"/>
    </location>
</feature>
<feature type="transmembrane region" description="Helical" evidence="15">
    <location>
        <begin position="268"/>
        <end position="286"/>
    </location>
</feature>
<comment type="subcellular location">
    <subcellularLocation>
        <location evidence="12">Peroxisome membrane</location>
    </subcellularLocation>
</comment>
<keyword evidence="2 13" id="KW-0728">SH3 domain</keyword>
<dbReference type="GeneID" id="108631059"/>
<dbReference type="SMART" id="SM00326">
    <property type="entry name" value="SH3"/>
    <property type="match status" value="1"/>
</dbReference>
<evidence type="ECO:0000256" key="3">
    <source>
        <dbReference type="ARBA" id="ARBA00022448"/>
    </source>
</evidence>
<feature type="compositionally biased region" description="Low complexity" evidence="14">
    <location>
        <begin position="40"/>
        <end position="50"/>
    </location>
</feature>
<evidence type="ECO:0000256" key="12">
    <source>
        <dbReference type="ARBA" id="ARBA00046271"/>
    </source>
</evidence>
<feature type="region of interest" description="Disordered" evidence="14">
    <location>
        <begin position="1"/>
        <end position="82"/>
    </location>
</feature>
<keyword evidence="9" id="KW-0576">Peroxisome</keyword>
<evidence type="ECO:0000256" key="5">
    <source>
        <dbReference type="ARBA" id="ARBA00022927"/>
    </source>
</evidence>
<keyword evidence="6 15" id="KW-1133">Transmembrane helix</keyword>
<dbReference type="Proteomes" id="UP000694925">
    <property type="component" value="Unplaced"/>
</dbReference>
<dbReference type="AlphaFoldDB" id="A0AAJ7JCM5"/>
<evidence type="ECO:0000256" key="4">
    <source>
        <dbReference type="ARBA" id="ARBA00022692"/>
    </source>
</evidence>